<dbReference type="Proteomes" id="UP000006055">
    <property type="component" value="Chromosome"/>
</dbReference>
<name>I4CA32_DESTA</name>
<dbReference type="EMBL" id="CP003360">
    <property type="protein sequence ID" value="AFM26423.1"/>
    <property type="molecule type" value="Genomic_DNA"/>
</dbReference>
<dbReference type="Pfam" id="PF04015">
    <property type="entry name" value="DUF362"/>
    <property type="match status" value="1"/>
</dbReference>
<feature type="domain" description="DUF362" evidence="1">
    <location>
        <begin position="37"/>
        <end position="244"/>
    </location>
</feature>
<dbReference type="InterPro" id="IPR007160">
    <property type="entry name" value="DUF362"/>
</dbReference>
<dbReference type="AlphaFoldDB" id="I4CA32"/>
<keyword evidence="3" id="KW-1185">Reference proteome</keyword>
<dbReference type="STRING" id="706587.Desti_3781"/>
<dbReference type="RefSeq" id="WP_014811549.1">
    <property type="nucleotide sequence ID" value="NC_018025.1"/>
</dbReference>
<evidence type="ECO:0000313" key="3">
    <source>
        <dbReference type="Proteomes" id="UP000006055"/>
    </source>
</evidence>
<organism evidence="2 3">
    <name type="scientific">Desulfomonile tiedjei (strain ATCC 49306 / DSM 6799 / DCB-1)</name>
    <dbReference type="NCBI Taxonomy" id="706587"/>
    <lineage>
        <taxon>Bacteria</taxon>
        <taxon>Pseudomonadati</taxon>
        <taxon>Thermodesulfobacteriota</taxon>
        <taxon>Desulfomonilia</taxon>
        <taxon>Desulfomonilales</taxon>
        <taxon>Desulfomonilaceae</taxon>
        <taxon>Desulfomonile</taxon>
    </lineage>
</organism>
<protein>
    <recommendedName>
        <fullName evidence="1">DUF362 domain-containing protein</fullName>
    </recommendedName>
</protein>
<evidence type="ECO:0000313" key="2">
    <source>
        <dbReference type="EMBL" id="AFM26423.1"/>
    </source>
</evidence>
<dbReference type="eggNOG" id="COG2006">
    <property type="taxonomic scope" value="Bacteria"/>
</dbReference>
<accession>I4CA32</accession>
<proteinExistence type="predicted"/>
<gene>
    <name evidence="2" type="ordered locus">Desti_3781</name>
</gene>
<dbReference type="KEGG" id="dti:Desti_3781"/>
<reference evidence="3" key="1">
    <citation type="submission" date="2012-06" db="EMBL/GenBank/DDBJ databases">
        <title>Complete sequence of chromosome of Desulfomonile tiedjei DSM 6799.</title>
        <authorList>
            <person name="Lucas S."/>
            <person name="Copeland A."/>
            <person name="Lapidus A."/>
            <person name="Glavina del Rio T."/>
            <person name="Dalin E."/>
            <person name="Tice H."/>
            <person name="Bruce D."/>
            <person name="Goodwin L."/>
            <person name="Pitluck S."/>
            <person name="Peters L."/>
            <person name="Ovchinnikova G."/>
            <person name="Zeytun A."/>
            <person name="Lu M."/>
            <person name="Kyrpides N."/>
            <person name="Mavromatis K."/>
            <person name="Ivanova N."/>
            <person name="Brettin T."/>
            <person name="Detter J.C."/>
            <person name="Han C."/>
            <person name="Larimer F."/>
            <person name="Land M."/>
            <person name="Hauser L."/>
            <person name="Markowitz V."/>
            <person name="Cheng J.-F."/>
            <person name="Hugenholtz P."/>
            <person name="Woyke T."/>
            <person name="Wu D."/>
            <person name="Spring S."/>
            <person name="Schroeder M."/>
            <person name="Brambilla E."/>
            <person name="Klenk H.-P."/>
            <person name="Eisen J.A."/>
        </authorList>
    </citation>
    <scope>NUCLEOTIDE SEQUENCE [LARGE SCALE GENOMIC DNA]</scope>
    <source>
        <strain evidence="3">ATCC 49306 / DSM 6799 / DCB-1</strain>
    </source>
</reference>
<sequence>MAKPKVAVIRYEEPYESVRKAVELSRGLEGVSSRSRVFIKPNVVFWTRSTLFPKYGVITTSRVVQDMVRILRERGVEDITIGEGGVVFDPKDKETSWHAFESLGYNELKKRYGVKVINVHERPFQKINLDSEITVNVNTDILESDFVVNIPVLKTHAQTKVSLGIKNLKGLLDINSRKKCHSIDPGKDLHYMVSKLSDCIPPGFTLLDGIFTNERGPAFDGKMRRSNILVASSDTLSADKVGARLLGYEPSDVPHIALAATGSGRTTDLSDLELSGVPLEELALKLEYSFPYNEDNSLPLPMKKMGIEGLSYWKYDLTMCTYCSLLTGIILTAVAYAWKGVAWDDVEVLTGKLMKPTPGKKHSILIGKCLYEANKNHPDIGKMITIKTCPPRPDAILKAFQQVGIDLNPAVFEHMDQAPGFYLRKYEGKPEFDDSFFRVE</sequence>
<dbReference type="OrthoDB" id="9785671at2"/>
<evidence type="ECO:0000259" key="1">
    <source>
        <dbReference type="Pfam" id="PF04015"/>
    </source>
</evidence>
<dbReference type="HOGENOM" id="CLU_632711_0_0_7"/>